<reference evidence="19" key="2">
    <citation type="submission" date="2025-08" db="UniProtKB">
        <authorList>
            <consortium name="Ensembl"/>
        </authorList>
    </citation>
    <scope>IDENTIFICATION</scope>
</reference>
<dbReference type="InParanoid" id="H3AP38"/>
<dbReference type="GO" id="GO:0006954">
    <property type="term" value="P:inflammatory response"/>
    <property type="evidence" value="ECO:0007669"/>
    <property type="project" value="UniProtKB-UniRule"/>
</dbReference>
<evidence type="ECO:0000256" key="7">
    <source>
        <dbReference type="ARBA" id="ARBA00022737"/>
    </source>
</evidence>
<evidence type="ECO:0000256" key="15">
    <source>
        <dbReference type="PIRNR" id="PIRNR037595"/>
    </source>
</evidence>
<dbReference type="HOGENOM" id="CLU_006000_3_0_1"/>
<evidence type="ECO:0000256" key="1">
    <source>
        <dbReference type="ARBA" id="ARBA00004479"/>
    </source>
</evidence>
<feature type="disulfide bond" evidence="16">
    <location>
        <begin position="419"/>
        <end position="442"/>
    </location>
</feature>
<dbReference type="SUPFAM" id="SSF52200">
    <property type="entry name" value="Toll/Interleukin receptor TIR domain"/>
    <property type="match status" value="1"/>
</dbReference>
<dbReference type="InterPro" id="IPR003591">
    <property type="entry name" value="Leu-rich_rpt_typical-subtyp"/>
</dbReference>
<gene>
    <name evidence="19" type="primary">TLR6</name>
</gene>
<evidence type="ECO:0000256" key="4">
    <source>
        <dbReference type="ARBA" id="ARBA00022614"/>
    </source>
</evidence>
<dbReference type="GO" id="GO:0004888">
    <property type="term" value="F:transmembrane signaling receptor activity"/>
    <property type="evidence" value="ECO:0007669"/>
    <property type="project" value="InterPro"/>
</dbReference>
<evidence type="ECO:0000256" key="5">
    <source>
        <dbReference type="ARBA" id="ARBA00022692"/>
    </source>
</evidence>
<dbReference type="FunFam" id="3.80.10.10:FF:000046">
    <property type="entry name" value="Toll-like receptor 2"/>
    <property type="match status" value="1"/>
</dbReference>
<dbReference type="SMART" id="SM00255">
    <property type="entry name" value="TIR"/>
    <property type="match status" value="1"/>
</dbReference>
<dbReference type="InterPro" id="IPR032675">
    <property type="entry name" value="LRR_dom_sf"/>
</dbReference>
<evidence type="ECO:0000259" key="18">
    <source>
        <dbReference type="PROSITE" id="PS50104"/>
    </source>
</evidence>
<dbReference type="PRINTS" id="PR01537">
    <property type="entry name" value="INTRLKN1R1F"/>
</dbReference>
<keyword evidence="6 17" id="KW-0732">Signal</keyword>
<dbReference type="Ensembl" id="ENSLACT00000011495.1">
    <property type="protein sequence ID" value="ENSLACP00000011409.1"/>
    <property type="gene ID" value="ENSLACG00000010038.1"/>
</dbReference>
<evidence type="ECO:0000256" key="12">
    <source>
        <dbReference type="ARBA" id="ARBA00023170"/>
    </source>
</evidence>
<keyword evidence="14 15" id="KW-0395">Inflammatory response</keyword>
<proteinExistence type="inferred from homology"/>
<keyword evidence="12 15" id="KW-0675">Receptor</keyword>
<dbReference type="SMART" id="SM00082">
    <property type="entry name" value="LRRCT"/>
    <property type="match status" value="1"/>
</dbReference>
<keyword evidence="11" id="KW-0472">Membrane</keyword>
<dbReference type="Proteomes" id="UP000008672">
    <property type="component" value="Unassembled WGS sequence"/>
</dbReference>
<evidence type="ECO:0000256" key="17">
    <source>
        <dbReference type="SAM" id="SignalP"/>
    </source>
</evidence>
<keyword evidence="7" id="KW-0677">Repeat</keyword>
<keyword evidence="9" id="KW-1133">Transmembrane helix</keyword>
<evidence type="ECO:0000256" key="14">
    <source>
        <dbReference type="ARBA" id="ARBA00023198"/>
    </source>
</evidence>
<evidence type="ECO:0000256" key="9">
    <source>
        <dbReference type="ARBA" id="ARBA00022989"/>
    </source>
</evidence>
<reference evidence="19" key="3">
    <citation type="submission" date="2025-09" db="UniProtKB">
        <authorList>
            <consortium name="Ensembl"/>
        </authorList>
    </citation>
    <scope>IDENTIFICATION</scope>
</reference>
<dbReference type="PANTHER" id="PTHR24365">
    <property type="entry name" value="TOLL-LIKE RECEPTOR"/>
    <property type="match status" value="1"/>
</dbReference>
<dbReference type="InterPro" id="IPR001611">
    <property type="entry name" value="Leu-rich_rpt"/>
</dbReference>
<dbReference type="SMART" id="SM00369">
    <property type="entry name" value="LRR_TYP"/>
    <property type="match status" value="4"/>
</dbReference>
<dbReference type="GO" id="GO:0071221">
    <property type="term" value="P:cellular response to bacterial lipopeptide"/>
    <property type="evidence" value="ECO:0007669"/>
    <property type="project" value="TreeGrafter"/>
</dbReference>
<evidence type="ECO:0000256" key="13">
    <source>
        <dbReference type="ARBA" id="ARBA00023180"/>
    </source>
</evidence>
<comment type="subcellular location">
    <subcellularLocation>
        <location evidence="1">Membrane</location>
        <topology evidence="1">Single-pass type I membrane protein</topology>
    </subcellularLocation>
</comment>
<dbReference type="GO" id="GO:0035663">
    <property type="term" value="F:Toll-like receptor 2 binding"/>
    <property type="evidence" value="ECO:0007669"/>
    <property type="project" value="TreeGrafter"/>
</dbReference>
<feature type="chain" id="PRO_5003580474" evidence="17">
    <location>
        <begin position="28"/>
        <end position="793"/>
    </location>
</feature>
<dbReference type="GeneTree" id="ENSGT00940000162201"/>
<dbReference type="InterPro" id="IPR000157">
    <property type="entry name" value="TIR_dom"/>
</dbReference>
<evidence type="ECO:0000313" key="20">
    <source>
        <dbReference type="Proteomes" id="UP000008672"/>
    </source>
</evidence>
<dbReference type="FunFam" id="3.40.50.10140:FF:000001">
    <property type="entry name" value="Toll-like receptor 2"/>
    <property type="match status" value="1"/>
</dbReference>
<dbReference type="STRING" id="7897.ENSLACP00000011409"/>
<dbReference type="PROSITE" id="PS51450">
    <property type="entry name" value="LRR"/>
    <property type="match status" value="2"/>
</dbReference>
<dbReference type="GO" id="GO:0005886">
    <property type="term" value="C:plasma membrane"/>
    <property type="evidence" value="ECO:0007669"/>
    <property type="project" value="TreeGrafter"/>
</dbReference>
<evidence type="ECO:0000256" key="8">
    <source>
        <dbReference type="ARBA" id="ARBA00022859"/>
    </source>
</evidence>
<keyword evidence="5" id="KW-0812">Transmembrane</keyword>
<organism evidence="19 20">
    <name type="scientific">Latimeria chalumnae</name>
    <name type="common">Coelacanth</name>
    <dbReference type="NCBI Taxonomy" id="7897"/>
    <lineage>
        <taxon>Eukaryota</taxon>
        <taxon>Metazoa</taxon>
        <taxon>Chordata</taxon>
        <taxon>Craniata</taxon>
        <taxon>Vertebrata</taxon>
        <taxon>Euteleostomi</taxon>
        <taxon>Coelacanthiformes</taxon>
        <taxon>Coelacanthidae</taxon>
        <taxon>Latimeria</taxon>
    </lineage>
</organism>
<feature type="domain" description="TIR" evidence="18">
    <location>
        <begin position="634"/>
        <end position="777"/>
    </location>
</feature>
<dbReference type="OMA" id="SWNSLEY"/>
<dbReference type="GO" id="GO:0045087">
    <property type="term" value="P:innate immune response"/>
    <property type="evidence" value="ECO:0007669"/>
    <property type="project" value="UniProtKB-UniRule"/>
</dbReference>
<accession>H3AP38</accession>
<keyword evidence="20" id="KW-1185">Reference proteome</keyword>
<sequence>RHSRNHTAMLNILTFVVCVLVLEPCSAEENEYVVNDSSKKLSEVPQNLPTQTKILDLSINNISHIQADDFNYLLQLQKLNLSFNLIQEIGSDVFGANKELESIDLSNNKLYNGSCGFLVHLLALKYLDISYNKFKTITLGSEFKSLFHMEYLGLSTKEIHKSDLQGISHLELELLFLELSNLSVYELGSLQILNTKKLHIVLPETGNALSSLVLDAYNASYVLELTNVSSGDCLNAVSQISKSSKVTSLTLSDVKIHWVEFVLRVVSNIWHSSVESCQIYNLEIIGKSVPYAHFNYTNTLMKALILKTARIDAFYFNQNDVYILFANLLIENLTIYDANMLFMLCPSHRSKFRYLDFSKNQLPDDIFQKCTNFSALEILILRDNKLKQLYKVSLMTSNMSSLRQLDISRNSLVYDSGSCNWSDTLKKLNLSSNKLTDSVFKCLPRKVEVLDLQNNKLRSVPSELVSFEALKELNLGHNRFVDIPDCTSFRNLEALFVDANSIHVPSSNVTHNCQNLKAMRAGDNPFTCTCSLRDFISLTGRSDIRMIGWPESYVCRYPDTLAGTLLKDFHLSEISCSTPLLLLTILAPMLALVALISVTCHYFDLPWYLKMIWQWTRTKQRMLNTNSQELPESVVYHAFVSYSQHDSAWVKEHLIPNLEKGDSTLRLCQHERNFIPGKSIIENIINCIEKSYKSIFVLSPNFIQSEWCHYELYFAHHKLFSENSNNLILILLEPIPQYLIPDKYYKLKSLMAKRTYLEWPKDKNKNPLFWANLRAAIKFNLQDVNKKISSCLA</sequence>
<dbReference type="PROSITE" id="PS50104">
    <property type="entry name" value="TIR"/>
    <property type="match status" value="1"/>
</dbReference>
<dbReference type="SUPFAM" id="SSF52058">
    <property type="entry name" value="L domain-like"/>
    <property type="match status" value="2"/>
</dbReference>
<dbReference type="Pfam" id="PF13855">
    <property type="entry name" value="LRR_8"/>
    <property type="match status" value="2"/>
</dbReference>
<dbReference type="Pfam" id="PF01582">
    <property type="entry name" value="TIR"/>
    <property type="match status" value="1"/>
</dbReference>
<evidence type="ECO:0000256" key="6">
    <source>
        <dbReference type="ARBA" id="ARBA00022729"/>
    </source>
</evidence>
<keyword evidence="13" id="KW-0325">Glycoprotein</keyword>
<keyword evidence="3 15" id="KW-0399">Innate immunity</keyword>
<dbReference type="AlphaFoldDB" id="H3AP38"/>
<dbReference type="GO" id="GO:0071723">
    <property type="term" value="F:lipopeptide binding"/>
    <property type="evidence" value="ECO:0007669"/>
    <property type="project" value="TreeGrafter"/>
</dbReference>
<keyword evidence="8 15" id="KW-0391">Immunity</keyword>
<dbReference type="EMBL" id="AFYH01150683">
    <property type="status" value="NOT_ANNOTATED_CDS"/>
    <property type="molecule type" value="Genomic_DNA"/>
</dbReference>
<dbReference type="InterPro" id="IPR000483">
    <property type="entry name" value="Cys-rich_flank_reg_C"/>
</dbReference>
<evidence type="ECO:0000256" key="10">
    <source>
        <dbReference type="ARBA" id="ARBA00023027"/>
    </source>
</evidence>
<dbReference type="FunCoup" id="H3AP38">
    <property type="interactions" value="243"/>
</dbReference>
<evidence type="ECO:0000256" key="16">
    <source>
        <dbReference type="PIRSR" id="PIRSR037595-2"/>
    </source>
</evidence>
<evidence type="ECO:0000313" key="19">
    <source>
        <dbReference type="Ensembl" id="ENSLACP00000011409.1"/>
    </source>
</evidence>
<dbReference type="InterPro" id="IPR017241">
    <property type="entry name" value="Toll-like_receptor"/>
</dbReference>
<dbReference type="Gene3D" id="3.40.50.10140">
    <property type="entry name" value="Toll/interleukin-1 receptor homology (TIR) domain"/>
    <property type="match status" value="1"/>
</dbReference>
<evidence type="ECO:0000256" key="3">
    <source>
        <dbReference type="ARBA" id="ARBA00022588"/>
    </source>
</evidence>
<evidence type="ECO:0000256" key="11">
    <source>
        <dbReference type="ARBA" id="ARBA00023136"/>
    </source>
</evidence>
<feature type="signal peptide" evidence="17">
    <location>
        <begin position="1"/>
        <end position="27"/>
    </location>
</feature>
<dbReference type="PANTHER" id="PTHR24365:SF422">
    <property type="entry name" value="TOLL-LIKE RECEPTOR 6"/>
    <property type="match status" value="1"/>
</dbReference>
<keyword evidence="16" id="KW-1015">Disulfide bond</keyword>
<keyword evidence="10" id="KW-0520">NAD</keyword>
<dbReference type="eggNOG" id="KOG4641">
    <property type="taxonomic scope" value="Eukaryota"/>
</dbReference>
<dbReference type="PIRSF" id="PIRSF037595">
    <property type="entry name" value="Toll-like_receptor"/>
    <property type="match status" value="1"/>
</dbReference>
<name>H3AP38_LATCH</name>
<reference evidence="20" key="1">
    <citation type="submission" date="2011-08" db="EMBL/GenBank/DDBJ databases">
        <title>The draft genome of Latimeria chalumnae.</title>
        <authorList>
            <person name="Di Palma F."/>
            <person name="Alfoldi J."/>
            <person name="Johnson J."/>
            <person name="Berlin A."/>
            <person name="Gnerre S."/>
            <person name="Jaffe D."/>
            <person name="MacCallum I."/>
            <person name="Young S."/>
            <person name="Walker B.J."/>
            <person name="Lander E."/>
            <person name="Lindblad-Toh K."/>
        </authorList>
    </citation>
    <scope>NUCLEOTIDE SEQUENCE [LARGE SCALE GENOMIC DNA]</scope>
    <source>
        <strain evidence="20">Wild caught</strain>
    </source>
</reference>
<dbReference type="GO" id="GO:0002224">
    <property type="term" value="P:toll-like receptor signaling pathway"/>
    <property type="evidence" value="ECO:0007669"/>
    <property type="project" value="InterPro"/>
</dbReference>
<comment type="similarity">
    <text evidence="2 15">Belongs to the Toll-like receptor family.</text>
</comment>
<evidence type="ECO:0000256" key="2">
    <source>
        <dbReference type="ARBA" id="ARBA00009634"/>
    </source>
</evidence>
<keyword evidence="4" id="KW-0433">Leucine-rich repeat</keyword>
<protein>
    <submittedName>
        <fullName evidence="19">Toll like receptor 6</fullName>
    </submittedName>
</protein>
<dbReference type="InterPro" id="IPR035897">
    <property type="entry name" value="Toll_tir_struct_dom_sf"/>
</dbReference>
<dbReference type="Gene3D" id="3.80.10.10">
    <property type="entry name" value="Ribonuclease Inhibitor"/>
    <property type="match status" value="1"/>
</dbReference>